<feature type="domain" description="Ubiquitin-like" evidence="3">
    <location>
        <begin position="5"/>
        <end position="80"/>
    </location>
</feature>
<gene>
    <name evidence="4" type="ORF">HZH66_005550</name>
</gene>
<dbReference type="EMBL" id="JACSEA010000005">
    <property type="protein sequence ID" value="KAF7400366.1"/>
    <property type="molecule type" value="Genomic_DNA"/>
</dbReference>
<feature type="domain" description="UBA" evidence="2">
    <location>
        <begin position="321"/>
        <end position="363"/>
    </location>
</feature>
<organism evidence="4 5">
    <name type="scientific">Vespula vulgaris</name>
    <name type="common">Yellow jacket</name>
    <name type="synonym">Wasp</name>
    <dbReference type="NCBI Taxonomy" id="7454"/>
    <lineage>
        <taxon>Eukaryota</taxon>
        <taxon>Metazoa</taxon>
        <taxon>Ecdysozoa</taxon>
        <taxon>Arthropoda</taxon>
        <taxon>Hexapoda</taxon>
        <taxon>Insecta</taxon>
        <taxon>Pterygota</taxon>
        <taxon>Neoptera</taxon>
        <taxon>Endopterygota</taxon>
        <taxon>Hymenoptera</taxon>
        <taxon>Apocrita</taxon>
        <taxon>Aculeata</taxon>
        <taxon>Vespoidea</taxon>
        <taxon>Vespidae</taxon>
        <taxon>Vespinae</taxon>
        <taxon>Vespula</taxon>
    </lineage>
</organism>
<name>A0A834KAK3_VESVU</name>
<proteinExistence type="predicted"/>
<dbReference type="Gene3D" id="3.10.20.90">
    <property type="entry name" value="Phosphatidylinositol 3-kinase Catalytic Subunit, Chain A, domain 1"/>
    <property type="match status" value="1"/>
</dbReference>
<dbReference type="AlphaFoldDB" id="A0A834KAK3"/>
<comment type="caution">
    <text evidence="4">The sequence shown here is derived from an EMBL/GenBank/DDBJ whole genome shotgun (WGS) entry which is preliminary data.</text>
</comment>
<evidence type="ECO:0000259" key="2">
    <source>
        <dbReference type="PROSITE" id="PS50030"/>
    </source>
</evidence>
<evidence type="ECO:0000256" key="1">
    <source>
        <dbReference type="SAM" id="MobiDB-lite"/>
    </source>
</evidence>
<dbReference type="GO" id="GO:0006511">
    <property type="term" value="P:ubiquitin-dependent protein catabolic process"/>
    <property type="evidence" value="ECO:0007669"/>
    <property type="project" value="TreeGrafter"/>
</dbReference>
<dbReference type="PANTHER" id="PTHR10677:SF25">
    <property type="entry name" value="UBIQUITIN-LIKE PROTEIN 7"/>
    <property type="match status" value="1"/>
</dbReference>
<sequence>MSSELVLGIRSNSQNLTTIKLRDINLKNRVEDLRYKTAAKVNLSKESFELIYCGCILEDDITLEASGLKSGAMVHVLMKKEVEPPVPVKYISEESILQLASTFKSFIENAAFRSALHRLSKRPEVIDNIISSSPGLHEDSVAIAMLQDPDLMGHFTDIDTIKRIAELHPVLVEAAQNLAAAVHEEAHNNATAGSNSSMLNTPPTAYSYSLDNLSDDEEMAGDSSQSSDSTQPSNLSANSSNTITTARLAAALSRAGSRAFPLSNSPSSTSASSTNSGVITTEMFTQAMQQAFATTPASTAPTAQTAPTSLSPMLHPTLPESTDLQRQLAQMHEMGLQDDNTNVQALILTNGNVQAAIELVFNSFSDN</sequence>
<evidence type="ECO:0000313" key="4">
    <source>
        <dbReference type="EMBL" id="KAF7400366.1"/>
    </source>
</evidence>
<dbReference type="InterPro" id="IPR015496">
    <property type="entry name" value="Ubiquilin"/>
</dbReference>
<dbReference type="InterPro" id="IPR047878">
    <property type="entry name" value="UBL7_UBA"/>
</dbReference>
<dbReference type="Pfam" id="PF00240">
    <property type="entry name" value="ubiquitin"/>
    <property type="match status" value="1"/>
</dbReference>
<evidence type="ECO:0000313" key="5">
    <source>
        <dbReference type="Proteomes" id="UP000614350"/>
    </source>
</evidence>
<dbReference type="InterPro" id="IPR009060">
    <property type="entry name" value="UBA-like_sf"/>
</dbReference>
<keyword evidence="5" id="KW-1185">Reference proteome</keyword>
<evidence type="ECO:0008006" key="6">
    <source>
        <dbReference type="Google" id="ProtNLM"/>
    </source>
</evidence>
<reference evidence="4" key="1">
    <citation type="journal article" date="2020" name="G3 (Bethesda)">
        <title>High-Quality Assemblies for Three Invasive Social Wasps from the &lt;i&gt;Vespula&lt;/i&gt; Genus.</title>
        <authorList>
            <person name="Harrop T.W.R."/>
            <person name="Guhlin J."/>
            <person name="McLaughlin G.M."/>
            <person name="Permina E."/>
            <person name="Stockwell P."/>
            <person name="Gilligan J."/>
            <person name="Le Lec M.F."/>
            <person name="Gruber M.A.M."/>
            <person name="Quinn O."/>
            <person name="Lovegrove M."/>
            <person name="Duncan E.J."/>
            <person name="Remnant E.J."/>
            <person name="Van Eeckhoven J."/>
            <person name="Graham B."/>
            <person name="Knapp R.A."/>
            <person name="Langford K.W."/>
            <person name="Kronenberg Z."/>
            <person name="Press M.O."/>
            <person name="Eacker S.M."/>
            <person name="Wilson-Rankin E.E."/>
            <person name="Purcell J."/>
            <person name="Lester P.J."/>
            <person name="Dearden P.K."/>
        </authorList>
    </citation>
    <scope>NUCLEOTIDE SEQUENCE</scope>
    <source>
        <strain evidence="4">Marl-1</strain>
    </source>
</reference>
<feature type="region of interest" description="Disordered" evidence="1">
    <location>
        <begin position="190"/>
        <end position="241"/>
    </location>
</feature>
<dbReference type="Proteomes" id="UP000614350">
    <property type="component" value="Unassembled WGS sequence"/>
</dbReference>
<dbReference type="SUPFAM" id="SSF46934">
    <property type="entry name" value="UBA-like"/>
    <property type="match status" value="1"/>
</dbReference>
<dbReference type="SUPFAM" id="SSF54236">
    <property type="entry name" value="Ubiquitin-like"/>
    <property type="match status" value="1"/>
</dbReference>
<evidence type="ECO:0000259" key="3">
    <source>
        <dbReference type="PROSITE" id="PS50053"/>
    </source>
</evidence>
<dbReference type="InterPro" id="IPR015940">
    <property type="entry name" value="UBA"/>
</dbReference>
<dbReference type="CDD" id="cd14326">
    <property type="entry name" value="UBA_UBL7"/>
    <property type="match status" value="1"/>
</dbReference>
<dbReference type="InterPro" id="IPR000626">
    <property type="entry name" value="Ubiquitin-like_dom"/>
</dbReference>
<dbReference type="PANTHER" id="PTHR10677">
    <property type="entry name" value="UBIQUILIN"/>
    <property type="match status" value="1"/>
</dbReference>
<feature type="compositionally biased region" description="Low complexity" evidence="1">
    <location>
        <begin position="222"/>
        <end position="236"/>
    </location>
</feature>
<feature type="compositionally biased region" description="Polar residues" evidence="1">
    <location>
        <begin position="193"/>
        <end position="212"/>
    </location>
</feature>
<dbReference type="GO" id="GO:0005829">
    <property type="term" value="C:cytosol"/>
    <property type="evidence" value="ECO:0007669"/>
    <property type="project" value="TreeGrafter"/>
</dbReference>
<dbReference type="PROSITE" id="PS50053">
    <property type="entry name" value="UBIQUITIN_2"/>
    <property type="match status" value="1"/>
</dbReference>
<accession>A0A834KAK3</accession>
<protein>
    <recommendedName>
        <fullName evidence="6">Ubiquitin-like protein 7</fullName>
    </recommendedName>
</protein>
<dbReference type="PROSITE" id="PS50030">
    <property type="entry name" value="UBA"/>
    <property type="match status" value="1"/>
</dbReference>
<dbReference type="SMART" id="SM00165">
    <property type="entry name" value="UBA"/>
    <property type="match status" value="1"/>
</dbReference>
<feature type="compositionally biased region" description="Low complexity" evidence="1">
    <location>
        <begin position="296"/>
        <end position="312"/>
    </location>
</feature>
<dbReference type="InterPro" id="IPR029071">
    <property type="entry name" value="Ubiquitin-like_domsf"/>
</dbReference>
<dbReference type="Gene3D" id="1.10.8.10">
    <property type="entry name" value="DNA helicase RuvA subunit, C-terminal domain"/>
    <property type="match status" value="1"/>
</dbReference>
<dbReference type="GO" id="GO:0031593">
    <property type="term" value="F:polyubiquitin modification-dependent protein binding"/>
    <property type="evidence" value="ECO:0007669"/>
    <property type="project" value="TreeGrafter"/>
</dbReference>
<feature type="region of interest" description="Disordered" evidence="1">
    <location>
        <begin position="296"/>
        <end position="318"/>
    </location>
</feature>